<feature type="transmembrane region" description="Helical" evidence="8">
    <location>
        <begin position="331"/>
        <end position="353"/>
    </location>
</feature>
<evidence type="ECO:0000313" key="10">
    <source>
        <dbReference type="Proteomes" id="UP001353858"/>
    </source>
</evidence>
<reference evidence="10" key="1">
    <citation type="submission" date="2023-01" db="EMBL/GenBank/DDBJ databases">
        <title>Key to firefly adult light organ development and bioluminescence: homeobox transcription factors regulate luciferase expression and transportation to peroxisome.</title>
        <authorList>
            <person name="Fu X."/>
        </authorList>
    </citation>
    <scope>NUCLEOTIDE SEQUENCE [LARGE SCALE GENOMIC DNA]</scope>
</reference>
<keyword evidence="7 8" id="KW-0472">Membrane</keyword>
<dbReference type="GO" id="GO:0006506">
    <property type="term" value="P:GPI anchor biosynthetic process"/>
    <property type="evidence" value="ECO:0007669"/>
    <property type="project" value="TreeGrafter"/>
</dbReference>
<feature type="transmembrane region" description="Helical" evidence="8">
    <location>
        <begin position="46"/>
        <end position="68"/>
    </location>
</feature>
<protein>
    <recommendedName>
        <fullName evidence="8">Mannosyltransferase</fullName>
        <ecNumber evidence="8">2.4.1.-</ecNumber>
    </recommendedName>
</protein>
<sequence length="489" mass="57029">MKNSEVIALLILVRVSSVFLVQTWFVPDEYWQSLEVAHNFAFNYGYLTWEWVLGIRSYIYPLAIAFVYKILEFCRLDHAYALIFVPRILQALLSAYADYCFYKWCGRMKWAIFNITTAWFWYYVCSRTLINTLETALTMIALAHFPWDSKRNLNSTFLWIVSLVCIMRPTAVIQWLPLAIYYAIILKGRLFDVFFRDVLPFSMVSFMISTVIDSHAHGKFIITGYEFLKVNVFHNVGEWYGTQPWYWYLSTGLPATLGIQIVPFILATINILRNRHVYQNDLALLGCITFSLGIYSCLTHKEFRFILPLLPMILKISAGHLARWSYKATPFMVWLVVSVILVSNIIPALYLSLIHQRGTLRVMDHLRTLSESSPHNTSLLFLMPCHSTPLYSHLHKNVTTRFLTCEPNLYNVSNYQDEADQFYNNPNEWLRSNYPPTGKLPSHIIAFDSLLLSITDILSRYKPIYKFFHTNMPSGRVGAFVYIFEIIRT</sequence>
<feature type="transmembrane region" description="Helical" evidence="8">
    <location>
        <begin position="282"/>
        <end position="301"/>
    </location>
</feature>
<dbReference type="GO" id="GO:0000026">
    <property type="term" value="F:alpha-1,2-mannosyltransferase activity"/>
    <property type="evidence" value="ECO:0007669"/>
    <property type="project" value="TreeGrafter"/>
</dbReference>
<keyword evidence="3" id="KW-0808">Transferase</keyword>
<keyword evidence="2 8" id="KW-0328">Glycosyltransferase</keyword>
<dbReference type="PANTHER" id="PTHR22760:SF4">
    <property type="entry name" value="GPI MANNOSYLTRANSFERASE 3"/>
    <property type="match status" value="1"/>
</dbReference>
<dbReference type="EMBL" id="JARPUR010000002">
    <property type="protein sequence ID" value="KAK4883161.1"/>
    <property type="molecule type" value="Genomic_DNA"/>
</dbReference>
<evidence type="ECO:0000256" key="1">
    <source>
        <dbReference type="ARBA" id="ARBA00004477"/>
    </source>
</evidence>
<feature type="transmembrane region" description="Helical" evidence="8">
    <location>
        <begin position="7"/>
        <end position="26"/>
    </location>
</feature>
<dbReference type="AlphaFoldDB" id="A0AAN7PL62"/>
<comment type="subcellular location">
    <subcellularLocation>
        <location evidence="1 8">Endoplasmic reticulum membrane</location>
        <topology evidence="1 8">Multi-pass membrane protein</topology>
    </subcellularLocation>
</comment>
<gene>
    <name evidence="9" type="ORF">RN001_006480</name>
</gene>
<keyword evidence="5 8" id="KW-0256">Endoplasmic reticulum</keyword>
<evidence type="ECO:0000256" key="2">
    <source>
        <dbReference type="ARBA" id="ARBA00022676"/>
    </source>
</evidence>
<feature type="transmembrane region" description="Helical" evidence="8">
    <location>
        <begin position="157"/>
        <end position="184"/>
    </location>
</feature>
<feature type="transmembrane region" description="Helical" evidence="8">
    <location>
        <begin position="119"/>
        <end position="145"/>
    </location>
</feature>
<proteinExistence type="inferred from homology"/>
<keyword evidence="6 8" id="KW-1133">Transmembrane helix</keyword>
<accession>A0AAN7PL62</accession>
<comment type="similarity">
    <text evidence="8">Belongs to the glycosyltransferase 22 family.</text>
</comment>
<evidence type="ECO:0000256" key="3">
    <source>
        <dbReference type="ARBA" id="ARBA00022679"/>
    </source>
</evidence>
<dbReference type="GO" id="GO:0005789">
    <property type="term" value="C:endoplasmic reticulum membrane"/>
    <property type="evidence" value="ECO:0007669"/>
    <property type="project" value="UniProtKB-SubCell"/>
</dbReference>
<dbReference type="Pfam" id="PF03901">
    <property type="entry name" value="Glyco_transf_22"/>
    <property type="match status" value="1"/>
</dbReference>
<evidence type="ECO:0000256" key="7">
    <source>
        <dbReference type="ARBA" id="ARBA00023136"/>
    </source>
</evidence>
<organism evidence="9 10">
    <name type="scientific">Aquatica leii</name>
    <dbReference type="NCBI Taxonomy" id="1421715"/>
    <lineage>
        <taxon>Eukaryota</taxon>
        <taxon>Metazoa</taxon>
        <taxon>Ecdysozoa</taxon>
        <taxon>Arthropoda</taxon>
        <taxon>Hexapoda</taxon>
        <taxon>Insecta</taxon>
        <taxon>Pterygota</taxon>
        <taxon>Neoptera</taxon>
        <taxon>Endopterygota</taxon>
        <taxon>Coleoptera</taxon>
        <taxon>Polyphaga</taxon>
        <taxon>Elateriformia</taxon>
        <taxon>Elateroidea</taxon>
        <taxon>Lampyridae</taxon>
        <taxon>Luciolinae</taxon>
        <taxon>Aquatica</taxon>
    </lineage>
</organism>
<evidence type="ECO:0000256" key="6">
    <source>
        <dbReference type="ARBA" id="ARBA00022989"/>
    </source>
</evidence>
<name>A0AAN7PL62_9COLE</name>
<evidence type="ECO:0000256" key="4">
    <source>
        <dbReference type="ARBA" id="ARBA00022692"/>
    </source>
</evidence>
<evidence type="ECO:0000313" key="9">
    <source>
        <dbReference type="EMBL" id="KAK4883161.1"/>
    </source>
</evidence>
<evidence type="ECO:0000256" key="5">
    <source>
        <dbReference type="ARBA" id="ARBA00022824"/>
    </source>
</evidence>
<keyword evidence="4 8" id="KW-0812">Transmembrane</keyword>
<keyword evidence="10" id="KW-1185">Reference proteome</keyword>
<dbReference type="PANTHER" id="PTHR22760">
    <property type="entry name" value="GLYCOSYLTRANSFERASE"/>
    <property type="match status" value="1"/>
</dbReference>
<comment type="caution">
    <text evidence="9">The sequence shown here is derived from an EMBL/GenBank/DDBJ whole genome shotgun (WGS) entry which is preliminary data.</text>
</comment>
<feature type="transmembrane region" description="Helical" evidence="8">
    <location>
        <begin position="245"/>
        <end position="270"/>
    </location>
</feature>
<evidence type="ECO:0000256" key="8">
    <source>
        <dbReference type="RuleBase" id="RU363075"/>
    </source>
</evidence>
<dbReference type="Proteomes" id="UP001353858">
    <property type="component" value="Unassembled WGS sequence"/>
</dbReference>
<dbReference type="InterPro" id="IPR005599">
    <property type="entry name" value="GPI_mannosylTrfase"/>
</dbReference>
<dbReference type="EC" id="2.4.1.-" evidence="8"/>